<feature type="domain" description="RWD" evidence="1">
    <location>
        <begin position="9"/>
        <end position="112"/>
    </location>
</feature>
<dbReference type="PROSITE" id="PS50908">
    <property type="entry name" value="RWD"/>
    <property type="match status" value="1"/>
</dbReference>
<name>A0A9N9GN38_9GLOM</name>
<proteinExistence type="predicted"/>
<dbReference type="Proteomes" id="UP000789739">
    <property type="component" value="Unassembled WGS sequence"/>
</dbReference>
<dbReference type="CDD" id="cd23823">
    <property type="entry name" value="RWD_GCN2"/>
    <property type="match status" value="1"/>
</dbReference>
<organism evidence="2 3">
    <name type="scientific">Paraglomus brasilianum</name>
    <dbReference type="NCBI Taxonomy" id="144538"/>
    <lineage>
        <taxon>Eukaryota</taxon>
        <taxon>Fungi</taxon>
        <taxon>Fungi incertae sedis</taxon>
        <taxon>Mucoromycota</taxon>
        <taxon>Glomeromycotina</taxon>
        <taxon>Glomeromycetes</taxon>
        <taxon>Paraglomerales</taxon>
        <taxon>Paraglomeraceae</taxon>
        <taxon>Paraglomus</taxon>
    </lineage>
</organism>
<comment type="caution">
    <text evidence="2">The sequence shown here is derived from an EMBL/GenBank/DDBJ whole genome shotgun (WGS) entry which is preliminary data.</text>
</comment>
<dbReference type="AlphaFoldDB" id="A0A9N9GN38"/>
<dbReference type="EMBL" id="CAJVPI010001616">
    <property type="protein sequence ID" value="CAG8620754.1"/>
    <property type="molecule type" value="Genomic_DNA"/>
</dbReference>
<protein>
    <submittedName>
        <fullName evidence="2">6187_t:CDS:1</fullName>
    </submittedName>
</protein>
<evidence type="ECO:0000313" key="3">
    <source>
        <dbReference type="Proteomes" id="UP000789739"/>
    </source>
</evidence>
<evidence type="ECO:0000259" key="1">
    <source>
        <dbReference type="PROSITE" id="PS50908"/>
    </source>
</evidence>
<reference evidence="2" key="1">
    <citation type="submission" date="2021-06" db="EMBL/GenBank/DDBJ databases">
        <authorList>
            <person name="Kallberg Y."/>
            <person name="Tangrot J."/>
            <person name="Rosling A."/>
        </authorList>
    </citation>
    <scope>NUCLEOTIDE SEQUENCE</scope>
    <source>
        <strain evidence="2">BR232B</strain>
    </source>
</reference>
<dbReference type="Pfam" id="PF05773">
    <property type="entry name" value="RWD"/>
    <property type="match status" value="1"/>
</dbReference>
<sequence length="211" mass="24497">MDYKEEQTQELEVLKSIYPDELEEITEDEFRIILEPEEQEIDAPLTVALRIKFTPTYPESSPEINIDIIKGELSDVEQEEFLNGLLKVAESSLGMPIGFDLVTSLKDMLTSYVVENNERRKRETEERLQREIEAEQSRFRGTRVTVASFLEWKARFDQELLEKEEAARGSAIIKREEAKKQKPTGRQLFEQDETLTRSDMTFVEEGDVAVD</sequence>
<dbReference type="InterPro" id="IPR016135">
    <property type="entry name" value="UBQ-conjugating_enzyme/RWD"/>
</dbReference>
<dbReference type="SMART" id="SM00591">
    <property type="entry name" value="RWD"/>
    <property type="match status" value="1"/>
</dbReference>
<feature type="non-terminal residue" evidence="2">
    <location>
        <position position="1"/>
    </location>
</feature>
<evidence type="ECO:0000313" key="2">
    <source>
        <dbReference type="EMBL" id="CAG8620754.1"/>
    </source>
</evidence>
<dbReference type="Gene3D" id="3.10.110.10">
    <property type="entry name" value="Ubiquitin Conjugating Enzyme"/>
    <property type="match status" value="1"/>
</dbReference>
<accession>A0A9N9GN38</accession>
<dbReference type="InterPro" id="IPR006575">
    <property type="entry name" value="RWD_dom"/>
</dbReference>
<gene>
    <name evidence="2" type="ORF">PBRASI_LOCUS8693</name>
</gene>
<dbReference type="SUPFAM" id="SSF54495">
    <property type="entry name" value="UBC-like"/>
    <property type="match status" value="1"/>
</dbReference>
<dbReference type="OrthoDB" id="277175at2759"/>
<dbReference type="PANTHER" id="PTHR12292">
    <property type="entry name" value="RWD DOMAIN-CONTAINING PROTEIN"/>
    <property type="match status" value="1"/>
</dbReference>
<keyword evidence="3" id="KW-1185">Reference proteome</keyword>
<dbReference type="InterPro" id="IPR040213">
    <property type="entry name" value="GIR2-like"/>
</dbReference>